<dbReference type="EMBL" id="SRRH01000480">
    <property type="protein sequence ID" value="KAG6288348.1"/>
    <property type="molecule type" value="Genomic_DNA"/>
</dbReference>
<organism evidence="1 2">
    <name type="scientific">Claviceps aff. purpurea</name>
    <dbReference type="NCBI Taxonomy" id="1967640"/>
    <lineage>
        <taxon>Eukaryota</taxon>
        <taxon>Fungi</taxon>
        <taxon>Dikarya</taxon>
        <taxon>Ascomycota</taxon>
        <taxon>Pezizomycotina</taxon>
        <taxon>Sordariomycetes</taxon>
        <taxon>Hypocreomycetidae</taxon>
        <taxon>Hypocreales</taxon>
        <taxon>Clavicipitaceae</taxon>
        <taxon>Claviceps</taxon>
    </lineage>
</organism>
<keyword evidence="2" id="KW-1185">Reference proteome</keyword>
<gene>
    <name evidence="1" type="ORF">E4U09_005633</name>
</gene>
<protein>
    <submittedName>
        <fullName evidence="1">Uncharacterized protein</fullName>
    </submittedName>
</protein>
<dbReference type="AlphaFoldDB" id="A0A9P7U3U2"/>
<sequence length="65" mass="6998">MSSSVFLFVPGNAWISRTPLGLGARILRPLCPECPDDIGMERLQAVTSSGRSPATVDVVLDARRN</sequence>
<dbReference type="Proteomes" id="UP000707071">
    <property type="component" value="Unassembled WGS sequence"/>
</dbReference>
<comment type="caution">
    <text evidence="1">The sequence shown here is derived from an EMBL/GenBank/DDBJ whole genome shotgun (WGS) entry which is preliminary data.</text>
</comment>
<reference evidence="1 2" key="1">
    <citation type="journal article" date="2020" name="bioRxiv">
        <title>Whole genome comparisons of ergot fungi reveals the divergence and evolution of species within the genus Claviceps are the result of varying mechanisms driving genome evolution and host range expansion.</title>
        <authorList>
            <person name="Wyka S.A."/>
            <person name="Mondo S.J."/>
            <person name="Liu M."/>
            <person name="Dettman J."/>
            <person name="Nalam V."/>
            <person name="Broders K.D."/>
        </authorList>
    </citation>
    <scope>NUCLEOTIDE SEQUENCE [LARGE SCALE GENOMIC DNA]</scope>
    <source>
        <strain evidence="1 2">Clav52</strain>
    </source>
</reference>
<accession>A0A9P7U3U2</accession>
<name>A0A9P7U3U2_9HYPO</name>
<proteinExistence type="predicted"/>
<evidence type="ECO:0000313" key="1">
    <source>
        <dbReference type="EMBL" id="KAG6288348.1"/>
    </source>
</evidence>
<evidence type="ECO:0000313" key="2">
    <source>
        <dbReference type="Proteomes" id="UP000707071"/>
    </source>
</evidence>